<dbReference type="SFLD" id="SFLDF00562">
    <property type="entry name" value="HemN-like__clustered_with_heat"/>
    <property type="match status" value="1"/>
</dbReference>
<dbReference type="Pfam" id="PF04055">
    <property type="entry name" value="Radical_SAM"/>
    <property type="match status" value="1"/>
</dbReference>
<dbReference type="EMBL" id="FQVB01000007">
    <property type="protein sequence ID" value="SHE81416.1"/>
    <property type="molecule type" value="Genomic_DNA"/>
</dbReference>
<dbReference type="NCBIfam" id="TIGR00539">
    <property type="entry name" value="hemN_rel"/>
    <property type="match status" value="1"/>
</dbReference>
<dbReference type="InterPro" id="IPR004559">
    <property type="entry name" value="HemW-like"/>
</dbReference>
<sequence>MSALPGLYVHVPFCRGKCAYCDFYSEPSEALAFRWVDAVLREADLYKDLFSRFDTLYLGGGTPSLLSGEDLRRLLTGLRERFHFEASAEITLEANPDDVSPDRASLWRGLGINRLSLGVQSFDDRMLRLLGRRHNASQAVAAVETAREAGFSNLGVDLMWGLPEQTLAHWQSTLERALAFSPEHLSCYELTLERGTPFHQRALRGELSLPSEEESRRIFTTTSRFLETRGYVHYEISNFARGEPFQSRHNRKYWHHVPYLGLGPSAHSFDGRRRWWNVRSVRAYCERLEGGATPVAGEEVPGPDERRLEALLLGFRTREGVPLHLVGESHRVRRAVEAAVADGLLALARGRLRPTLEGWLIADRLPLLFD</sequence>
<gene>
    <name evidence="4" type="ORF">SAMN02745206_00885</name>
</gene>
<dbReference type="SMART" id="SM00729">
    <property type="entry name" value="Elp3"/>
    <property type="match status" value="1"/>
</dbReference>
<dbReference type="InterPro" id="IPR034505">
    <property type="entry name" value="Coproporphyrinogen-III_oxidase"/>
</dbReference>
<keyword evidence="2" id="KW-0949">S-adenosyl-L-methionine</keyword>
<dbReference type="SFLD" id="SFLDG01065">
    <property type="entry name" value="anaerobic_coproporphyrinogen-I"/>
    <property type="match status" value="1"/>
</dbReference>
<evidence type="ECO:0000259" key="3">
    <source>
        <dbReference type="PROSITE" id="PS51918"/>
    </source>
</evidence>
<evidence type="ECO:0000256" key="2">
    <source>
        <dbReference type="RuleBase" id="RU364116"/>
    </source>
</evidence>
<dbReference type="SFLD" id="SFLDS00029">
    <property type="entry name" value="Radical_SAM"/>
    <property type="match status" value="1"/>
</dbReference>
<dbReference type="SFLD" id="SFLDG01082">
    <property type="entry name" value="B12-binding_domain_containing"/>
    <property type="match status" value="1"/>
</dbReference>
<dbReference type="GO" id="GO:0051539">
    <property type="term" value="F:4 iron, 4 sulfur cluster binding"/>
    <property type="evidence" value="ECO:0007669"/>
    <property type="project" value="UniProtKB-UniRule"/>
</dbReference>
<reference evidence="5" key="1">
    <citation type="submission" date="2016-11" db="EMBL/GenBank/DDBJ databases">
        <authorList>
            <person name="Varghese N."/>
            <person name="Submissions S."/>
        </authorList>
    </citation>
    <scope>NUCLEOTIDE SEQUENCE [LARGE SCALE GENOMIC DNA]</scope>
    <source>
        <strain evidence="5">DSM 9756</strain>
    </source>
</reference>
<feature type="domain" description="Radical SAM core" evidence="3">
    <location>
        <begin position="1"/>
        <end position="229"/>
    </location>
</feature>
<dbReference type="InterPro" id="IPR006638">
    <property type="entry name" value="Elp3/MiaA/NifB-like_rSAM"/>
</dbReference>
<keyword evidence="2" id="KW-0408">Iron</keyword>
<dbReference type="Gene3D" id="3.80.30.20">
    <property type="entry name" value="tm_1862 like domain"/>
    <property type="match status" value="1"/>
</dbReference>
<evidence type="ECO:0000313" key="5">
    <source>
        <dbReference type="Proteomes" id="UP000184076"/>
    </source>
</evidence>
<dbReference type="STRING" id="1121391.SAMN02745206_00885"/>
<dbReference type="InterPro" id="IPR010723">
    <property type="entry name" value="HemN_C"/>
</dbReference>
<protein>
    <recommendedName>
        <fullName evidence="2">Heme chaperone HemW</fullName>
    </recommendedName>
</protein>
<dbReference type="RefSeq" id="WP_245795124.1">
    <property type="nucleotide sequence ID" value="NZ_FQVB01000007.1"/>
</dbReference>
<dbReference type="InterPro" id="IPR023404">
    <property type="entry name" value="rSAM_horseshoe"/>
</dbReference>
<dbReference type="PROSITE" id="PS51918">
    <property type="entry name" value="RADICAL_SAM"/>
    <property type="match status" value="1"/>
</dbReference>
<comment type="similarity">
    <text evidence="1">Belongs to the anaerobic coproporphyrinogen-III oxidase family. HemW subfamily.</text>
</comment>
<comment type="function">
    <text evidence="2">Probably acts as a heme chaperone, transferring heme to an unknown acceptor. Binds one molecule of heme per monomer, possibly covalently. Binds 1 [4Fe-4S] cluster. The cluster is coordinated with 3 cysteines and an exchangeable S-adenosyl-L-methionine.</text>
</comment>
<keyword evidence="2" id="KW-0963">Cytoplasm</keyword>
<keyword evidence="2" id="KW-0004">4Fe-4S</keyword>
<dbReference type="PANTHER" id="PTHR13932">
    <property type="entry name" value="COPROPORPHYRINIGEN III OXIDASE"/>
    <property type="match status" value="1"/>
</dbReference>
<evidence type="ECO:0000256" key="1">
    <source>
        <dbReference type="ARBA" id="ARBA00006100"/>
    </source>
</evidence>
<dbReference type="SUPFAM" id="SSF102114">
    <property type="entry name" value="Radical SAM enzymes"/>
    <property type="match status" value="1"/>
</dbReference>
<dbReference type="Proteomes" id="UP000184076">
    <property type="component" value="Unassembled WGS sequence"/>
</dbReference>
<organism evidence="4 5">
    <name type="scientific">Desulfacinum infernum DSM 9756</name>
    <dbReference type="NCBI Taxonomy" id="1121391"/>
    <lineage>
        <taxon>Bacteria</taxon>
        <taxon>Pseudomonadati</taxon>
        <taxon>Thermodesulfobacteriota</taxon>
        <taxon>Syntrophobacteria</taxon>
        <taxon>Syntrophobacterales</taxon>
        <taxon>Syntrophobacteraceae</taxon>
        <taxon>Desulfacinum</taxon>
    </lineage>
</organism>
<dbReference type="InterPro" id="IPR007197">
    <property type="entry name" value="rSAM"/>
</dbReference>
<keyword evidence="2" id="KW-0479">Metal-binding</keyword>
<dbReference type="GO" id="GO:0005737">
    <property type="term" value="C:cytoplasm"/>
    <property type="evidence" value="ECO:0007669"/>
    <property type="project" value="UniProtKB-SubCell"/>
</dbReference>
<dbReference type="GO" id="GO:0046872">
    <property type="term" value="F:metal ion binding"/>
    <property type="evidence" value="ECO:0007669"/>
    <property type="project" value="UniProtKB-UniRule"/>
</dbReference>
<keyword evidence="5" id="KW-1185">Reference proteome</keyword>
<dbReference type="InterPro" id="IPR058240">
    <property type="entry name" value="rSAM_sf"/>
</dbReference>
<keyword evidence="2" id="KW-0349">Heme</keyword>
<evidence type="ECO:0000313" key="4">
    <source>
        <dbReference type="EMBL" id="SHE81416.1"/>
    </source>
</evidence>
<keyword evidence="2" id="KW-0411">Iron-sulfur</keyword>
<dbReference type="GO" id="GO:0006779">
    <property type="term" value="P:porphyrin-containing compound biosynthetic process"/>
    <property type="evidence" value="ECO:0007669"/>
    <property type="project" value="InterPro"/>
</dbReference>
<keyword evidence="2" id="KW-0143">Chaperone</keyword>
<proteinExistence type="inferred from homology"/>
<dbReference type="Pfam" id="PF06969">
    <property type="entry name" value="HemN_C"/>
    <property type="match status" value="1"/>
</dbReference>
<dbReference type="CDD" id="cd01335">
    <property type="entry name" value="Radical_SAM"/>
    <property type="match status" value="1"/>
</dbReference>
<dbReference type="SFLD" id="SFLDF00288">
    <property type="entry name" value="HemN-like__clustered_with_nucl"/>
    <property type="match status" value="1"/>
</dbReference>
<dbReference type="GO" id="GO:0004109">
    <property type="term" value="F:coproporphyrinogen oxidase activity"/>
    <property type="evidence" value="ECO:0007669"/>
    <property type="project" value="InterPro"/>
</dbReference>
<accession>A0A1M4WJM4</accession>
<dbReference type="PANTHER" id="PTHR13932:SF5">
    <property type="entry name" value="RADICAL S-ADENOSYL METHIONINE DOMAIN-CONTAINING PROTEIN 1, MITOCHONDRIAL"/>
    <property type="match status" value="1"/>
</dbReference>
<comment type="subcellular location">
    <subcellularLocation>
        <location evidence="2">Cytoplasm</location>
    </subcellularLocation>
</comment>
<name>A0A1M4WJM4_9BACT</name>
<dbReference type="AlphaFoldDB" id="A0A1M4WJM4"/>